<keyword evidence="4" id="KW-0545">Nucleotide biosynthesis</keyword>
<organism evidence="10">
    <name type="scientific">marine sediment metagenome</name>
    <dbReference type="NCBI Taxonomy" id="412755"/>
    <lineage>
        <taxon>unclassified sequences</taxon>
        <taxon>metagenomes</taxon>
        <taxon>ecological metagenomes</taxon>
    </lineage>
</organism>
<dbReference type="GO" id="GO:0006235">
    <property type="term" value="P:dTTP biosynthetic process"/>
    <property type="evidence" value="ECO:0007669"/>
    <property type="project" value="TreeGrafter"/>
</dbReference>
<dbReference type="CDD" id="cd01672">
    <property type="entry name" value="TMPK"/>
    <property type="match status" value="1"/>
</dbReference>
<evidence type="ECO:0000256" key="6">
    <source>
        <dbReference type="ARBA" id="ARBA00022777"/>
    </source>
</evidence>
<dbReference type="Pfam" id="PF02223">
    <property type="entry name" value="Thymidylate_kin"/>
    <property type="match status" value="1"/>
</dbReference>
<comment type="caution">
    <text evidence="10">The sequence shown here is derived from an EMBL/GenBank/DDBJ whole genome shotgun (WGS) entry which is preliminary data.</text>
</comment>
<dbReference type="InterPro" id="IPR027417">
    <property type="entry name" value="P-loop_NTPase"/>
</dbReference>
<reference evidence="10" key="1">
    <citation type="journal article" date="2014" name="Front. Microbiol.">
        <title>High frequency of phylogenetically diverse reductive dehalogenase-homologous genes in deep subseafloor sedimentary metagenomes.</title>
        <authorList>
            <person name="Kawai M."/>
            <person name="Futagami T."/>
            <person name="Toyoda A."/>
            <person name="Takaki Y."/>
            <person name="Nishi S."/>
            <person name="Hori S."/>
            <person name="Arai W."/>
            <person name="Tsubouchi T."/>
            <person name="Morono Y."/>
            <person name="Uchiyama I."/>
            <person name="Ito T."/>
            <person name="Fujiyama A."/>
            <person name="Inagaki F."/>
            <person name="Takami H."/>
        </authorList>
    </citation>
    <scope>NUCLEOTIDE SEQUENCE</scope>
    <source>
        <strain evidence="10">Expedition CK06-06</strain>
    </source>
</reference>
<dbReference type="PANTHER" id="PTHR10344">
    <property type="entry name" value="THYMIDYLATE KINASE"/>
    <property type="match status" value="1"/>
</dbReference>
<accession>X0SIL5</accession>
<dbReference type="GO" id="GO:0006233">
    <property type="term" value="P:dTDP biosynthetic process"/>
    <property type="evidence" value="ECO:0007669"/>
    <property type="project" value="InterPro"/>
</dbReference>
<evidence type="ECO:0000256" key="3">
    <source>
        <dbReference type="ARBA" id="ARBA00022679"/>
    </source>
</evidence>
<dbReference type="GO" id="GO:0005829">
    <property type="term" value="C:cytosol"/>
    <property type="evidence" value="ECO:0007669"/>
    <property type="project" value="TreeGrafter"/>
</dbReference>
<keyword evidence="3" id="KW-0808">Transferase</keyword>
<feature type="domain" description="Thymidylate kinase-like" evidence="9">
    <location>
        <begin position="3"/>
        <end position="189"/>
    </location>
</feature>
<dbReference type="GO" id="GO:0006227">
    <property type="term" value="P:dUDP biosynthetic process"/>
    <property type="evidence" value="ECO:0007669"/>
    <property type="project" value="TreeGrafter"/>
</dbReference>
<dbReference type="HAMAP" id="MF_00165">
    <property type="entry name" value="Thymidylate_kinase"/>
    <property type="match status" value="1"/>
</dbReference>
<keyword evidence="5" id="KW-0547">Nucleotide-binding</keyword>
<dbReference type="FunFam" id="3.40.50.300:FF:000225">
    <property type="entry name" value="Thymidylate kinase"/>
    <property type="match status" value="1"/>
</dbReference>
<evidence type="ECO:0000256" key="7">
    <source>
        <dbReference type="ARBA" id="ARBA00022840"/>
    </source>
</evidence>
<dbReference type="SUPFAM" id="SSF52540">
    <property type="entry name" value="P-loop containing nucleoside triphosphate hydrolases"/>
    <property type="match status" value="1"/>
</dbReference>
<comment type="catalytic activity">
    <reaction evidence="8">
        <text>dTMP + ATP = dTDP + ADP</text>
        <dbReference type="Rhea" id="RHEA:13517"/>
        <dbReference type="ChEBI" id="CHEBI:30616"/>
        <dbReference type="ChEBI" id="CHEBI:58369"/>
        <dbReference type="ChEBI" id="CHEBI:63528"/>
        <dbReference type="ChEBI" id="CHEBI:456216"/>
        <dbReference type="EC" id="2.7.4.9"/>
    </reaction>
</comment>
<dbReference type="Gene3D" id="3.40.50.300">
    <property type="entry name" value="P-loop containing nucleotide triphosphate hydrolases"/>
    <property type="match status" value="1"/>
</dbReference>
<dbReference type="InterPro" id="IPR018094">
    <property type="entry name" value="Thymidylate_kinase"/>
</dbReference>
<evidence type="ECO:0000313" key="10">
    <source>
        <dbReference type="EMBL" id="GAF75737.1"/>
    </source>
</evidence>
<evidence type="ECO:0000256" key="8">
    <source>
        <dbReference type="ARBA" id="ARBA00048743"/>
    </source>
</evidence>
<keyword evidence="6" id="KW-0418">Kinase</keyword>
<dbReference type="GO" id="GO:0005524">
    <property type="term" value="F:ATP binding"/>
    <property type="evidence" value="ECO:0007669"/>
    <property type="project" value="UniProtKB-KW"/>
</dbReference>
<sequence length="199" mass="22083">IVLDGPDGCGKTTQAKLLAQWLQKQGVPTASFRDPGDTTISEKIRQVLLSPEHIAMSTRTELLLYMAARAQLWQEKMLPVLRENECVILDRWLSSTCAYQGCAGGFGMEKVIKIAEGSLERAWPDLTIILDVDLKTGAGRLSVRPDRMEAKPREYHQKVREGFLKLAGKRESFLVVDATSGIETVHKKVVEAVKGVSFT</sequence>
<dbReference type="EMBL" id="BARS01008226">
    <property type="protein sequence ID" value="GAF75737.1"/>
    <property type="molecule type" value="Genomic_DNA"/>
</dbReference>
<dbReference type="EC" id="2.7.4.9" evidence="2"/>
<evidence type="ECO:0000256" key="1">
    <source>
        <dbReference type="ARBA" id="ARBA00009776"/>
    </source>
</evidence>
<evidence type="ECO:0000259" key="9">
    <source>
        <dbReference type="Pfam" id="PF02223"/>
    </source>
</evidence>
<dbReference type="InterPro" id="IPR039430">
    <property type="entry name" value="Thymidylate_kin-like_dom"/>
</dbReference>
<name>X0SIL5_9ZZZZ</name>
<comment type="similarity">
    <text evidence="1">Belongs to the thymidylate kinase family.</text>
</comment>
<gene>
    <name evidence="10" type="ORF">S01H1_15726</name>
</gene>
<dbReference type="PANTHER" id="PTHR10344:SF4">
    <property type="entry name" value="UMP-CMP KINASE 2, MITOCHONDRIAL"/>
    <property type="match status" value="1"/>
</dbReference>
<protein>
    <recommendedName>
        <fullName evidence="2">dTMP kinase</fullName>
        <ecNumber evidence="2">2.7.4.9</ecNumber>
    </recommendedName>
</protein>
<keyword evidence="7" id="KW-0067">ATP-binding</keyword>
<evidence type="ECO:0000256" key="4">
    <source>
        <dbReference type="ARBA" id="ARBA00022727"/>
    </source>
</evidence>
<feature type="non-terminal residue" evidence="10">
    <location>
        <position position="1"/>
    </location>
</feature>
<dbReference type="AlphaFoldDB" id="X0SIL5"/>
<dbReference type="GO" id="GO:0004798">
    <property type="term" value="F:dTMP kinase activity"/>
    <property type="evidence" value="ECO:0007669"/>
    <property type="project" value="UniProtKB-EC"/>
</dbReference>
<dbReference type="NCBIfam" id="TIGR00041">
    <property type="entry name" value="DTMP_kinase"/>
    <property type="match status" value="1"/>
</dbReference>
<proteinExistence type="inferred from homology"/>
<evidence type="ECO:0000256" key="2">
    <source>
        <dbReference type="ARBA" id="ARBA00012980"/>
    </source>
</evidence>
<evidence type="ECO:0000256" key="5">
    <source>
        <dbReference type="ARBA" id="ARBA00022741"/>
    </source>
</evidence>